<proteinExistence type="predicted"/>
<dbReference type="RefSeq" id="WP_185818038.1">
    <property type="nucleotide sequence ID" value="NZ_JACMYG010000003.1"/>
</dbReference>
<organism evidence="2 3">
    <name type="scientific">Pseudomonas kielensis</name>
    <dbReference type="NCBI Taxonomy" id="2762577"/>
    <lineage>
        <taxon>Bacteria</taxon>
        <taxon>Pseudomonadati</taxon>
        <taxon>Pseudomonadota</taxon>
        <taxon>Gammaproteobacteria</taxon>
        <taxon>Pseudomonadales</taxon>
        <taxon>Pseudomonadaceae</taxon>
        <taxon>Pseudomonas</taxon>
    </lineage>
</organism>
<dbReference type="InterPro" id="IPR021245">
    <property type="entry name" value="DUF2790"/>
</dbReference>
<gene>
    <name evidence="2" type="ORF">H7995_04280</name>
</gene>
<dbReference type="AlphaFoldDB" id="A0A7X1GAQ7"/>
<keyword evidence="1" id="KW-0732">Signal</keyword>
<dbReference type="EMBL" id="JACMYG010000003">
    <property type="protein sequence ID" value="MBC2689011.1"/>
    <property type="molecule type" value="Genomic_DNA"/>
</dbReference>
<feature type="signal peptide" evidence="1">
    <location>
        <begin position="1"/>
        <end position="23"/>
    </location>
</feature>
<protein>
    <submittedName>
        <fullName evidence="2">DUF2790 domain-containing protein</fullName>
    </submittedName>
</protein>
<reference evidence="2 3" key="1">
    <citation type="submission" date="2020-08" db="EMBL/GenBank/DDBJ databases">
        <title>Pseudomonas sp. nov.</title>
        <authorList>
            <person name="Gieschler S."/>
            <person name="Fiedler G."/>
            <person name="Brinks E."/>
            <person name="Boehnlein C."/>
            <person name="Franz C.M.A.P."/>
            <person name="Kabisch J."/>
        </authorList>
    </citation>
    <scope>NUCLEOTIDE SEQUENCE [LARGE SCALE GENOMIC DNA]</scope>
    <source>
        <strain evidence="2 3">MBT-1</strain>
    </source>
</reference>
<dbReference type="Pfam" id="PF10976">
    <property type="entry name" value="DUF2790"/>
    <property type="match status" value="1"/>
</dbReference>
<comment type="caution">
    <text evidence="2">The sequence shown here is derived from an EMBL/GenBank/DDBJ whole genome shotgun (WGS) entry which is preliminary data.</text>
</comment>
<dbReference type="Gene3D" id="2.30.140.50">
    <property type="entry name" value="Protein of unknown function DUF2790"/>
    <property type="match status" value="1"/>
</dbReference>
<dbReference type="Proteomes" id="UP000526003">
    <property type="component" value="Unassembled WGS sequence"/>
</dbReference>
<keyword evidence="3" id="KW-1185">Reference proteome</keyword>
<name>A0A7X1GAQ7_9PSED</name>
<evidence type="ECO:0000256" key="1">
    <source>
        <dbReference type="SAM" id="SignalP"/>
    </source>
</evidence>
<evidence type="ECO:0000313" key="3">
    <source>
        <dbReference type="Proteomes" id="UP000526003"/>
    </source>
</evidence>
<accession>A0A7X1GAQ7</accession>
<evidence type="ECO:0000313" key="2">
    <source>
        <dbReference type="EMBL" id="MBC2689011.1"/>
    </source>
</evidence>
<sequence>MNLRILLLASALASSGASGLALADTSTAAPVPYHYGMPLHVKHVISMTEPSTQECKVVTAQMTFIDNLGKQEGISYQKLSHACSYQN</sequence>
<feature type="chain" id="PRO_5031048305" evidence="1">
    <location>
        <begin position="24"/>
        <end position="87"/>
    </location>
</feature>